<name>A0A3R7FY06_9EURY</name>
<dbReference type="RefSeq" id="WP_120243337.1">
    <property type="nucleotide sequence ID" value="NZ_RAPO01000001.1"/>
</dbReference>
<dbReference type="AlphaFoldDB" id="A0A3R7FY06"/>
<keyword evidence="1" id="KW-1133">Transmembrane helix</keyword>
<dbReference type="EMBL" id="RAPO01000001">
    <property type="protein sequence ID" value="RKD97846.1"/>
    <property type="molecule type" value="Genomic_DNA"/>
</dbReference>
<gene>
    <name evidence="2" type="ORF">ATJ93_0842</name>
</gene>
<keyword evidence="3" id="KW-1185">Reference proteome</keyword>
<organism evidence="2 3">
    <name type="scientific">Halopiger aswanensis</name>
    <dbReference type="NCBI Taxonomy" id="148449"/>
    <lineage>
        <taxon>Archaea</taxon>
        <taxon>Methanobacteriati</taxon>
        <taxon>Methanobacteriota</taxon>
        <taxon>Stenosarchaea group</taxon>
        <taxon>Halobacteria</taxon>
        <taxon>Halobacteriales</taxon>
        <taxon>Natrialbaceae</taxon>
        <taxon>Halopiger</taxon>
    </lineage>
</organism>
<dbReference type="Proteomes" id="UP000283805">
    <property type="component" value="Unassembled WGS sequence"/>
</dbReference>
<keyword evidence="1" id="KW-0472">Membrane</keyword>
<evidence type="ECO:0000256" key="1">
    <source>
        <dbReference type="SAM" id="Phobius"/>
    </source>
</evidence>
<sequence>MSLERFIQVNLVLAPLLLGVGYLYYESLPVIVLPIGLSYLCFVIVLGFAWGMSRLSMALES</sequence>
<feature type="transmembrane region" description="Helical" evidence="1">
    <location>
        <begin position="7"/>
        <end position="25"/>
    </location>
</feature>
<dbReference type="OrthoDB" id="181840at2157"/>
<comment type="caution">
    <text evidence="2">The sequence shown here is derived from an EMBL/GenBank/DDBJ whole genome shotgun (WGS) entry which is preliminary data.</text>
</comment>
<evidence type="ECO:0000313" key="2">
    <source>
        <dbReference type="EMBL" id="RKD97846.1"/>
    </source>
</evidence>
<feature type="transmembrane region" description="Helical" evidence="1">
    <location>
        <begin position="31"/>
        <end position="51"/>
    </location>
</feature>
<evidence type="ECO:0000313" key="3">
    <source>
        <dbReference type="Proteomes" id="UP000283805"/>
    </source>
</evidence>
<protein>
    <submittedName>
        <fullName evidence="2">Uncharacterized protein</fullName>
    </submittedName>
</protein>
<accession>A0A3R7FY06</accession>
<proteinExistence type="predicted"/>
<keyword evidence="1" id="KW-0812">Transmembrane</keyword>
<reference evidence="2 3" key="1">
    <citation type="submission" date="2018-09" db="EMBL/GenBank/DDBJ databases">
        <title>Genomic Encyclopedia of Archaeal and Bacterial Type Strains, Phase II (KMG-II): from individual species to whole genera.</title>
        <authorList>
            <person name="Goeker M."/>
        </authorList>
    </citation>
    <scope>NUCLEOTIDE SEQUENCE [LARGE SCALE GENOMIC DNA]</scope>
    <source>
        <strain evidence="2 3">DSM 13151</strain>
    </source>
</reference>